<evidence type="ECO:0000259" key="3">
    <source>
        <dbReference type="PROSITE" id="PS50003"/>
    </source>
</evidence>
<dbReference type="GO" id="GO:0035025">
    <property type="term" value="P:positive regulation of Rho protein signal transduction"/>
    <property type="evidence" value="ECO:0007669"/>
    <property type="project" value="TreeGrafter"/>
</dbReference>
<dbReference type="SUPFAM" id="SSF50729">
    <property type="entry name" value="PH domain-like"/>
    <property type="match status" value="1"/>
</dbReference>
<dbReference type="InterPro" id="IPR011993">
    <property type="entry name" value="PH-like_dom_sf"/>
</dbReference>
<organism evidence="4 5">
    <name type="scientific">Paxillus involutus ATCC 200175</name>
    <dbReference type="NCBI Taxonomy" id="664439"/>
    <lineage>
        <taxon>Eukaryota</taxon>
        <taxon>Fungi</taxon>
        <taxon>Dikarya</taxon>
        <taxon>Basidiomycota</taxon>
        <taxon>Agaricomycotina</taxon>
        <taxon>Agaricomycetes</taxon>
        <taxon>Agaricomycetidae</taxon>
        <taxon>Boletales</taxon>
        <taxon>Paxilineae</taxon>
        <taxon>Paxillaceae</taxon>
        <taxon>Paxillus</taxon>
    </lineage>
</organism>
<evidence type="ECO:0000313" key="5">
    <source>
        <dbReference type="Proteomes" id="UP000053647"/>
    </source>
</evidence>
<dbReference type="OrthoDB" id="2684670at2759"/>
<dbReference type="PANTHER" id="PTHR46006">
    <property type="entry name" value="RHO GUANINE NUCLEOTIDE EXCHANGE FACTOR AT 64C, ISOFORM A"/>
    <property type="match status" value="1"/>
</dbReference>
<keyword evidence="5" id="KW-1185">Reference proteome</keyword>
<evidence type="ECO:0000256" key="1">
    <source>
        <dbReference type="ARBA" id="ARBA00004496"/>
    </source>
</evidence>
<keyword evidence="2" id="KW-0963">Cytoplasm</keyword>
<reference evidence="5" key="2">
    <citation type="submission" date="2015-01" db="EMBL/GenBank/DDBJ databases">
        <title>Evolutionary Origins and Diversification of the Mycorrhizal Mutualists.</title>
        <authorList>
            <consortium name="DOE Joint Genome Institute"/>
            <consortium name="Mycorrhizal Genomics Consortium"/>
            <person name="Kohler A."/>
            <person name="Kuo A."/>
            <person name="Nagy L.G."/>
            <person name="Floudas D."/>
            <person name="Copeland A."/>
            <person name="Barry K.W."/>
            <person name="Cichocki N."/>
            <person name="Veneault-Fourrey C."/>
            <person name="LaButti K."/>
            <person name="Lindquist E.A."/>
            <person name="Lipzen A."/>
            <person name="Lundell T."/>
            <person name="Morin E."/>
            <person name="Murat C."/>
            <person name="Riley R."/>
            <person name="Ohm R."/>
            <person name="Sun H."/>
            <person name="Tunlid A."/>
            <person name="Henrissat B."/>
            <person name="Grigoriev I.V."/>
            <person name="Hibbett D.S."/>
            <person name="Martin F."/>
        </authorList>
    </citation>
    <scope>NUCLEOTIDE SEQUENCE [LARGE SCALE GENOMIC DNA]</scope>
    <source>
        <strain evidence="5">ATCC 200175</strain>
    </source>
</reference>
<dbReference type="EMBL" id="KN821099">
    <property type="protein sequence ID" value="KIJ05275.1"/>
    <property type="molecule type" value="Genomic_DNA"/>
</dbReference>
<name>A0A0C9STA6_PAXIN</name>
<gene>
    <name evidence="4" type="ORF">PAXINDRAFT_103843</name>
</gene>
<dbReference type="Gene3D" id="2.30.29.30">
    <property type="entry name" value="Pleckstrin-homology domain (PH domain)/Phosphotyrosine-binding domain (PTB)"/>
    <property type="match status" value="1"/>
</dbReference>
<dbReference type="PROSITE" id="PS50003">
    <property type="entry name" value="PH_DOMAIN"/>
    <property type="match status" value="1"/>
</dbReference>
<dbReference type="PANTHER" id="PTHR46006:SF6">
    <property type="entry name" value="INTERSECTIN-2 ISOFORM X1"/>
    <property type="match status" value="1"/>
</dbReference>
<dbReference type="SMART" id="SM00233">
    <property type="entry name" value="PH"/>
    <property type="match status" value="1"/>
</dbReference>
<protein>
    <recommendedName>
        <fullName evidence="3">PH domain-containing protein</fullName>
    </recommendedName>
</protein>
<reference evidence="4 5" key="1">
    <citation type="submission" date="2014-06" db="EMBL/GenBank/DDBJ databases">
        <authorList>
            <consortium name="DOE Joint Genome Institute"/>
            <person name="Kuo A."/>
            <person name="Kohler A."/>
            <person name="Nagy L.G."/>
            <person name="Floudas D."/>
            <person name="Copeland A."/>
            <person name="Barry K.W."/>
            <person name="Cichocki N."/>
            <person name="Veneault-Fourrey C."/>
            <person name="LaButti K."/>
            <person name="Lindquist E.A."/>
            <person name="Lipzen A."/>
            <person name="Lundell T."/>
            <person name="Morin E."/>
            <person name="Murat C."/>
            <person name="Sun H."/>
            <person name="Tunlid A."/>
            <person name="Henrissat B."/>
            <person name="Grigoriev I.V."/>
            <person name="Hibbett D.S."/>
            <person name="Martin F."/>
            <person name="Nordberg H.P."/>
            <person name="Cantor M.N."/>
            <person name="Hua S.X."/>
        </authorList>
    </citation>
    <scope>NUCLEOTIDE SEQUENCE [LARGE SCALE GENOMIC DNA]</scope>
    <source>
        <strain evidence="4 5">ATCC 200175</strain>
    </source>
</reference>
<evidence type="ECO:0000313" key="4">
    <source>
        <dbReference type="EMBL" id="KIJ05275.1"/>
    </source>
</evidence>
<proteinExistence type="predicted"/>
<dbReference type="InterPro" id="IPR001849">
    <property type="entry name" value="PH_domain"/>
</dbReference>
<sequence>MLSFSSDIAERQAITSALHTAEKIADEVNEAIRDQEGRERLHEISQELWIGQGRLDLTAPTRHLGARKLLKEGVLSKAKSGRRLRAVLCSDILVLMDEGEKGLYRVPISVTEIKIRPAKTGRDDPLIRVHLSYPRGGDVIVLRAANVREAKAWTEAIVEAGSKAREGIKSVDGSGVGVAIGMH</sequence>
<evidence type="ECO:0000256" key="2">
    <source>
        <dbReference type="ARBA" id="ARBA00022490"/>
    </source>
</evidence>
<feature type="domain" description="PH" evidence="3">
    <location>
        <begin position="68"/>
        <end position="162"/>
    </location>
</feature>
<accession>A0A0C9STA6</accession>
<dbReference type="HOGENOM" id="CLU_073899_0_0_1"/>
<dbReference type="Proteomes" id="UP000053647">
    <property type="component" value="Unassembled WGS sequence"/>
</dbReference>
<comment type="subcellular location">
    <subcellularLocation>
        <location evidence="1">Cytoplasm</location>
    </subcellularLocation>
</comment>
<dbReference type="InterPro" id="IPR051480">
    <property type="entry name" value="Endocytic_GEF_Adapter"/>
</dbReference>
<dbReference type="GO" id="GO:0005737">
    <property type="term" value="C:cytoplasm"/>
    <property type="evidence" value="ECO:0007669"/>
    <property type="project" value="UniProtKB-SubCell"/>
</dbReference>
<dbReference type="AlphaFoldDB" id="A0A0C9STA6"/>